<dbReference type="GO" id="GO:0003677">
    <property type="term" value="F:DNA binding"/>
    <property type="evidence" value="ECO:0007669"/>
    <property type="project" value="InterPro"/>
</dbReference>
<evidence type="ECO:0000313" key="2">
    <source>
        <dbReference type="EMBL" id="RFS44554.1"/>
    </source>
</evidence>
<dbReference type="PROSITE" id="PS50943">
    <property type="entry name" value="HTH_CROC1"/>
    <property type="match status" value="1"/>
</dbReference>
<dbReference type="RefSeq" id="WP_117229895.1">
    <property type="nucleotide sequence ID" value="NZ_CP061725.1"/>
</dbReference>
<dbReference type="InterPro" id="IPR001387">
    <property type="entry name" value="Cro/C1-type_HTH"/>
</dbReference>
<comment type="caution">
    <text evidence="2">The sequence shown here is derived from an EMBL/GenBank/DDBJ whole genome shotgun (WGS) entry which is preliminary data.</text>
</comment>
<sequence length="292" mass="33196">MTTNGPGPTTIRRRIRLLLRQLRADRGHSQEDVCRVMAWSQSKMARIERGTTNIPVRDLRDLLEFYEIDDADEVRRLLDLAKLARRPHWAGAYRDSVPAPYMDFLGYEDDALRISQYHPFVIPGLLQTEQYARLLVAVGPRRRDGDDEAEARVRLRLARQRRVFAQPPRPGRVRIVLDERALTVVESDQVKLDQIEMILSRLPDIDFALLRRDTATDSVLVGPFSLHEFGSEADPDVVYVASQPEDVALIEDPEVVAGYKRAFDDLYHQAASGDEARHILDTIATSLRGTSA</sequence>
<protein>
    <submittedName>
        <fullName evidence="2">XRE family transcriptional regulator</fullName>
    </submittedName>
</protein>
<dbReference type="Pfam" id="PF13560">
    <property type="entry name" value="HTH_31"/>
    <property type="match status" value="1"/>
</dbReference>
<dbReference type="SUPFAM" id="SSF47413">
    <property type="entry name" value="lambda repressor-like DNA-binding domains"/>
    <property type="match status" value="1"/>
</dbReference>
<gene>
    <name evidence="2" type="ORF">D0Q02_21885</name>
</gene>
<dbReference type="SMART" id="SM00530">
    <property type="entry name" value="HTH_XRE"/>
    <property type="match status" value="1"/>
</dbReference>
<reference evidence="2 3" key="1">
    <citation type="submission" date="2018-08" db="EMBL/GenBank/DDBJ databases">
        <title>Verrucosispora craniellae sp. nov., isolated from a marine sponge in the South China Sea.</title>
        <authorList>
            <person name="Li L."/>
            <person name="Lin H.W."/>
        </authorList>
    </citation>
    <scope>NUCLEOTIDE SEQUENCE [LARGE SCALE GENOMIC DNA]</scope>
    <source>
        <strain evidence="2 3">LHW63014</strain>
    </source>
</reference>
<proteinExistence type="predicted"/>
<dbReference type="CDD" id="cd00093">
    <property type="entry name" value="HTH_XRE"/>
    <property type="match status" value="1"/>
</dbReference>
<evidence type="ECO:0000259" key="1">
    <source>
        <dbReference type="PROSITE" id="PS50943"/>
    </source>
</evidence>
<dbReference type="AlphaFoldDB" id="A0A372FVA7"/>
<organism evidence="2 3">
    <name type="scientific">Micromonospora craniellae</name>
    <dbReference type="NCBI Taxonomy" id="2294034"/>
    <lineage>
        <taxon>Bacteria</taxon>
        <taxon>Bacillati</taxon>
        <taxon>Actinomycetota</taxon>
        <taxon>Actinomycetes</taxon>
        <taxon>Micromonosporales</taxon>
        <taxon>Micromonosporaceae</taxon>
        <taxon>Micromonospora</taxon>
    </lineage>
</organism>
<name>A0A372FVA7_9ACTN</name>
<dbReference type="OrthoDB" id="3288254at2"/>
<dbReference type="Pfam" id="PF19054">
    <property type="entry name" value="DUF5753"/>
    <property type="match status" value="1"/>
</dbReference>
<accession>A0A372FVA7</accession>
<feature type="domain" description="HTH cro/C1-type" evidence="1">
    <location>
        <begin position="19"/>
        <end position="74"/>
    </location>
</feature>
<dbReference type="InterPro" id="IPR043917">
    <property type="entry name" value="DUF5753"/>
</dbReference>
<dbReference type="Gene3D" id="1.10.260.40">
    <property type="entry name" value="lambda repressor-like DNA-binding domains"/>
    <property type="match status" value="1"/>
</dbReference>
<evidence type="ECO:0000313" key="3">
    <source>
        <dbReference type="Proteomes" id="UP000262621"/>
    </source>
</evidence>
<dbReference type="EMBL" id="QVFU01000028">
    <property type="protein sequence ID" value="RFS44554.1"/>
    <property type="molecule type" value="Genomic_DNA"/>
</dbReference>
<dbReference type="InterPro" id="IPR010982">
    <property type="entry name" value="Lambda_DNA-bd_dom_sf"/>
</dbReference>
<dbReference type="Proteomes" id="UP000262621">
    <property type="component" value="Unassembled WGS sequence"/>
</dbReference>
<keyword evidence="3" id="KW-1185">Reference proteome</keyword>